<protein>
    <submittedName>
        <fullName evidence="1">Uncharacterized protein</fullName>
    </submittedName>
</protein>
<keyword evidence="2" id="KW-1185">Reference proteome</keyword>
<organism evidence="1 2">
    <name type="scientific">Auriscalpium vulgare</name>
    <dbReference type="NCBI Taxonomy" id="40419"/>
    <lineage>
        <taxon>Eukaryota</taxon>
        <taxon>Fungi</taxon>
        <taxon>Dikarya</taxon>
        <taxon>Basidiomycota</taxon>
        <taxon>Agaricomycotina</taxon>
        <taxon>Agaricomycetes</taxon>
        <taxon>Russulales</taxon>
        <taxon>Auriscalpiaceae</taxon>
        <taxon>Auriscalpium</taxon>
    </lineage>
</organism>
<name>A0ACB8SD93_9AGAM</name>
<reference evidence="1" key="1">
    <citation type="submission" date="2021-02" db="EMBL/GenBank/DDBJ databases">
        <authorList>
            <consortium name="DOE Joint Genome Institute"/>
            <person name="Ahrendt S."/>
            <person name="Looney B.P."/>
            <person name="Miyauchi S."/>
            <person name="Morin E."/>
            <person name="Drula E."/>
            <person name="Courty P.E."/>
            <person name="Chicoki N."/>
            <person name="Fauchery L."/>
            <person name="Kohler A."/>
            <person name="Kuo A."/>
            <person name="Labutti K."/>
            <person name="Pangilinan J."/>
            <person name="Lipzen A."/>
            <person name="Riley R."/>
            <person name="Andreopoulos W."/>
            <person name="He G."/>
            <person name="Johnson J."/>
            <person name="Barry K.W."/>
            <person name="Grigoriev I.V."/>
            <person name="Nagy L."/>
            <person name="Hibbett D."/>
            <person name="Henrissat B."/>
            <person name="Matheny P.B."/>
            <person name="Labbe J."/>
            <person name="Martin F."/>
        </authorList>
    </citation>
    <scope>NUCLEOTIDE SEQUENCE</scope>
    <source>
        <strain evidence="1">FP105234-sp</strain>
    </source>
</reference>
<proteinExistence type="predicted"/>
<dbReference type="Proteomes" id="UP000814033">
    <property type="component" value="Unassembled WGS sequence"/>
</dbReference>
<sequence length="317" mass="35469">MSGPSPATLPPKQQPAYEFMRRKHWADLLITEVSEAVNLVLSPDFKVLFCNRTVHELLGWKDEELLDADLMEIMNVDDRDSFRSMCTQSITDRQTLLTYVRLRCKSEYYPSNRTAYREVLVELRANPHFNDGGDECQCLVAAAKQYPSRSTATLNTFEELRQDESRLQKRVNTLRSQINAQTSRSAAPYGLDDVSAQIAASLGLDTASGEASQSYYPYSQQGYSDASYPATGALPRTVGGDEDDSRKKKVRVQPTAQYVCYTCGRTDSPEWRRGSRGPKTLCNACGLRWAKKRKTEGATEGSTEPAQKVQDESMAGN</sequence>
<accession>A0ACB8SD93</accession>
<comment type="caution">
    <text evidence="1">The sequence shown here is derived from an EMBL/GenBank/DDBJ whole genome shotgun (WGS) entry which is preliminary data.</text>
</comment>
<reference evidence="1" key="2">
    <citation type="journal article" date="2022" name="New Phytol.">
        <title>Evolutionary transition to the ectomycorrhizal habit in the genomes of a hyperdiverse lineage of mushroom-forming fungi.</title>
        <authorList>
            <person name="Looney B."/>
            <person name="Miyauchi S."/>
            <person name="Morin E."/>
            <person name="Drula E."/>
            <person name="Courty P.E."/>
            <person name="Kohler A."/>
            <person name="Kuo A."/>
            <person name="LaButti K."/>
            <person name="Pangilinan J."/>
            <person name="Lipzen A."/>
            <person name="Riley R."/>
            <person name="Andreopoulos W."/>
            <person name="He G."/>
            <person name="Johnson J."/>
            <person name="Nolan M."/>
            <person name="Tritt A."/>
            <person name="Barry K.W."/>
            <person name="Grigoriev I.V."/>
            <person name="Nagy L.G."/>
            <person name="Hibbett D."/>
            <person name="Henrissat B."/>
            <person name="Matheny P.B."/>
            <person name="Labbe J."/>
            <person name="Martin F.M."/>
        </authorList>
    </citation>
    <scope>NUCLEOTIDE SEQUENCE</scope>
    <source>
        <strain evidence="1">FP105234-sp</strain>
    </source>
</reference>
<evidence type="ECO:0000313" key="1">
    <source>
        <dbReference type="EMBL" id="KAI0053895.1"/>
    </source>
</evidence>
<evidence type="ECO:0000313" key="2">
    <source>
        <dbReference type="Proteomes" id="UP000814033"/>
    </source>
</evidence>
<dbReference type="EMBL" id="MU275838">
    <property type="protein sequence ID" value="KAI0053895.1"/>
    <property type="molecule type" value="Genomic_DNA"/>
</dbReference>
<gene>
    <name evidence="1" type="ORF">FA95DRAFT_1614912</name>
</gene>